<dbReference type="AlphaFoldDB" id="A0A1W1VR76"/>
<dbReference type="PRINTS" id="PR00416">
    <property type="entry name" value="EUTPISMRASEI"/>
</dbReference>
<gene>
    <name evidence="10" type="ORF">SAMN00790413_02988</name>
</gene>
<dbReference type="Proteomes" id="UP000192582">
    <property type="component" value="Unassembled WGS sequence"/>
</dbReference>
<dbReference type="InterPro" id="IPR049331">
    <property type="entry name" value="Top1B_N_bact"/>
</dbReference>
<keyword evidence="11" id="KW-1185">Reference proteome</keyword>
<dbReference type="Gene3D" id="3.90.15.10">
    <property type="entry name" value="Topoisomerase I, Chain A, domain 3"/>
    <property type="match status" value="1"/>
</dbReference>
<protein>
    <recommendedName>
        <fullName evidence="3">DNA topoisomerase</fullName>
        <ecNumber evidence="3">5.6.2.1</ecNumber>
    </recommendedName>
</protein>
<dbReference type="SUPFAM" id="SSF55869">
    <property type="entry name" value="DNA topoisomerase I domain"/>
    <property type="match status" value="1"/>
</dbReference>
<evidence type="ECO:0000256" key="4">
    <source>
        <dbReference type="ARBA" id="ARBA00023029"/>
    </source>
</evidence>
<comment type="similarity">
    <text evidence="2">Belongs to the type IB topoisomerase family.</text>
</comment>
<evidence type="ECO:0000256" key="1">
    <source>
        <dbReference type="ARBA" id="ARBA00000213"/>
    </source>
</evidence>
<evidence type="ECO:0000256" key="5">
    <source>
        <dbReference type="ARBA" id="ARBA00023125"/>
    </source>
</evidence>
<reference evidence="10 11" key="1">
    <citation type="submission" date="2017-04" db="EMBL/GenBank/DDBJ databases">
        <authorList>
            <person name="Afonso C.L."/>
            <person name="Miller P.J."/>
            <person name="Scott M.A."/>
            <person name="Spackman E."/>
            <person name="Goraichik I."/>
            <person name="Dimitrov K.M."/>
            <person name="Suarez D.L."/>
            <person name="Swayne D.E."/>
        </authorList>
    </citation>
    <scope>NUCLEOTIDE SEQUENCE [LARGE SCALE GENOMIC DNA]</scope>
    <source>
        <strain evidence="10 11">KR-140</strain>
    </source>
</reference>
<feature type="region of interest" description="Disordered" evidence="7">
    <location>
        <begin position="304"/>
        <end position="323"/>
    </location>
</feature>
<dbReference type="InterPro" id="IPR011010">
    <property type="entry name" value="DNA_brk_join_enz"/>
</dbReference>
<feature type="domain" description="DNA topoisomerase IB N-terminal" evidence="9">
    <location>
        <begin position="22"/>
        <end position="70"/>
    </location>
</feature>
<dbReference type="GO" id="GO:0003917">
    <property type="term" value="F:DNA topoisomerase type I (single strand cut, ATP-independent) activity"/>
    <property type="evidence" value="ECO:0007669"/>
    <property type="project" value="UniProtKB-EC"/>
</dbReference>
<evidence type="ECO:0000313" key="11">
    <source>
        <dbReference type="Proteomes" id="UP000192582"/>
    </source>
</evidence>
<keyword evidence="6 10" id="KW-0413">Isomerase</keyword>
<dbReference type="Pfam" id="PF21338">
    <property type="entry name" value="Top1B_N_bact"/>
    <property type="match status" value="1"/>
</dbReference>
<dbReference type="Pfam" id="PF01028">
    <property type="entry name" value="Topoisom_I"/>
    <property type="match status" value="1"/>
</dbReference>
<dbReference type="InterPro" id="IPR035447">
    <property type="entry name" value="DNA_topo_I_N_sf"/>
</dbReference>
<dbReference type="Gene3D" id="1.10.132.120">
    <property type="match status" value="1"/>
</dbReference>
<dbReference type="InterPro" id="IPR013500">
    <property type="entry name" value="TopoI_cat_euk"/>
</dbReference>
<comment type="catalytic activity">
    <reaction evidence="1">
        <text>ATP-independent breakage of single-stranded DNA, followed by passage and rejoining.</text>
        <dbReference type="EC" id="5.6.2.1"/>
    </reaction>
</comment>
<evidence type="ECO:0000256" key="6">
    <source>
        <dbReference type="ARBA" id="ARBA00023235"/>
    </source>
</evidence>
<keyword evidence="5" id="KW-0238">DNA-binding</keyword>
<evidence type="ECO:0000259" key="9">
    <source>
        <dbReference type="Pfam" id="PF21338"/>
    </source>
</evidence>
<proteinExistence type="inferred from homology"/>
<dbReference type="EC" id="5.6.2.1" evidence="3"/>
<dbReference type="GO" id="GO:0006265">
    <property type="term" value="P:DNA topological change"/>
    <property type="evidence" value="ECO:0007669"/>
    <property type="project" value="InterPro"/>
</dbReference>
<dbReference type="EMBL" id="FWWU01000009">
    <property type="protein sequence ID" value="SMB95773.1"/>
    <property type="molecule type" value="Genomic_DNA"/>
</dbReference>
<dbReference type="InterPro" id="IPR001631">
    <property type="entry name" value="TopoI"/>
</dbReference>
<dbReference type="CDD" id="cd00659">
    <property type="entry name" value="Topo_IB_C"/>
    <property type="match status" value="1"/>
</dbReference>
<name>A0A1W1VR76_9DEIO</name>
<dbReference type="SUPFAM" id="SSF56349">
    <property type="entry name" value="DNA breaking-rejoining enzymes"/>
    <property type="match status" value="1"/>
</dbReference>
<dbReference type="GO" id="GO:0003677">
    <property type="term" value="F:DNA binding"/>
    <property type="evidence" value="ECO:0007669"/>
    <property type="project" value="UniProtKB-KW"/>
</dbReference>
<evidence type="ECO:0000256" key="3">
    <source>
        <dbReference type="ARBA" id="ARBA00012891"/>
    </source>
</evidence>
<dbReference type="InterPro" id="IPR014711">
    <property type="entry name" value="TopoI_cat_a-hlx-sub_euk"/>
</dbReference>
<dbReference type="PROSITE" id="PS52038">
    <property type="entry name" value="TOPO_IB_2"/>
    <property type="match status" value="1"/>
</dbReference>
<sequence>MTGRTTLLQDGYLRREGKKPEEFRYFWPDGEEYTDAEGIARIASLAVPPAYENVFVSPDEGAELQAFGRDAAGRLQYRYHPDFMEAGALKKWQRLARFADALPTLRAVTAVDLRSSGLPRRKVLAVMARLLHVAHFRVGSDAYARAHKTYGLSTLRQKHVGVKGTAITFHFRGKHAVEQHKTVRDRTLAANVERLLELPGPWLFQSVDDEVRTRVRAPDLNAYLREVIGPFTAKDFRTWGGTLVAAEFLAEAGAPESEKQARKTLVECVKFVADDLGNTPTVTRGSYICPVIFDRYQDGKVLDDYEPRAGRPEPELEGLTRSEAALKRMLESEKALRTRRTRKKAA</sequence>
<evidence type="ECO:0000313" key="10">
    <source>
        <dbReference type="EMBL" id="SMB95773.1"/>
    </source>
</evidence>
<dbReference type="STRING" id="695939.SAMN00790413_02988"/>
<keyword evidence="4" id="KW-0799">Topoisomerase</keyword>
<organism evidence="10 11">
    <name type="scientific">Deinococcus hopiensis KR-140</name>
    <dbReference type="NCBI Taxonomy" id="695939"/>
    <lineage>
        <taxon>Bacteria</taxon>
        <taxon>Thermotogati</taxon>
        <taxon>Deinococcota</taxon>
        <taxon>Deinococci</taxon>
        <taxon>Deinococcales</taxon>
        <taxon>Deinococcaceae</taxon>
        <taxon>Deinococcus</taxon>
    </lineage>
</organism>
<dbReference type="OrthoDB" id="9778962at2"/>
<accession>A0A1W1VR76</accession>
<evidence type="ECO:0000256" key="2">
    <source>
        <dbReference type="ARBA" id="ARBA00006645"/>
    </source>
</evidence>
<evidence type="ECO:0000259" key="8">
    <source>
        <dbReference type="Pfam" id="PF01028"/>
    </source>
</evidence>
<dbReference type="Gene3D" id="3.30.66.10">
    <property type="entry name" value="DNA topoisomerase I domain"/>
    <property type="match status" value="1"/>
</dbReference>
<feature type="domain" description="DNA topoisomerase I catalytic core eukaryotic-type" evidence="8">
    <location>
        <begin position="89"/>
        <end position="284"/>
    </location>
</feature>
<dbReference type="RefSeq" id="WP_084050343.1">
    <property type="nucleotide sequence ID" value="NZ_FWWU01000009.1"/>
</dbReference>
<evidence type="ECO:0000256" key="7">
    <source>
        <dbReference type="SAM" id="MobiDB-lite"/>
    </source>
</evidence>